<dbReference type="EC" id="4.2.1.33" evidence="10 11"/>
<gene>
    <name evidence="11" type="ORF">DEACI_0558</name>
    <name evidence="10" type="ORF">DEACI_2124</name>
</gene>
<dbReference type="InterPro" id="IPR036008">
    <property type="entry name" value="Aconitase_4Fe-4S_dom"/>
</dbReference>
<dbReference type="InterPro" id="IPR050926">
    <property type="entry name" value="Aconitase/IPM_isomerase"/>
</dbReference>
<evidence type="ECO:0000256" key="2">
    <source>
        <dbReference type="ARBA" id="ARBA00007185"/>
    </source>
</evidence>
<evidence type="ECO:0000313" key="10">
    <source>
        <dbReference type="EMBL" id="CAA7601457.1"/>
    </source>
</evidence>
<dbReference type="GO" id="GO:0005829">
    <property type="term" value="C:cytosol"/>
    <property type="evidence" value="ECO:0007669"/>
    <property type="project" value="TreeGrafter"/>
</dbReference>
<dbReference type="KEGG" id="aacx:DEACI_2124"/>
<keyword evidence="12" id="KW-1185">Reference proteome</keyword>
<reference evidence="10" key="2">
    <citation type="submission" date="2020-01" db="EMBL/GenBank/DDBJ databases">
        <authorList>
            <person name="Hornung B."/>
        </authorList>
    </citation>
    <scope>NUCLEOTIDE SEQUENCE</scope>
    <source>
        <strain evidence="10">PacBioINE</strain>
    </source>
</reference>
<accession>A0A8S0XX40</accession>
<dbReference type="InterPro" id="IPR000573">
    <property type="entry name" value="AconitaseA/IPMdHydase_ssu_swvl"/>
</dbReference>
<feature type="compositionally biased region" description="Low complexity" evidence="7">
    <location>
        <begin position="710"/>
        <end position="720"/>
    </location>
</feature>
<keyword evidence="10" id="KW-0456">Lyase</keyword>
<comment type="subunit">
    <text evidence="3">Monomer.</text>
</comment>
<dbReference type="GO" id="GO:0003994">
    <property type="term" value="F:aconitate hydratase activity"/>
    <property type="evidence" value="ECO:0007669"/>
    <property type="project" value="TreeGrafter"/>
</dbReference>
<evidence type="ECO:0000256" key="7">
    <source>
        <dbReference type="SAM" id="MobiDB-lite"/>
    </source>
</evidence>
<dbReference type="GO" id="GO:0006099">
    <property type="term" value="P:tricarboxylic acid cycle"/>
    <property type="evidence" value="ECO:0007669"/>
    <property type="project" value="TreeGrafter"/>
</dbReference>
<evidence type="ECO:0000256" key="6">
    <source>
        <dbReference type="ARBA" id="ARBA00023014"/>
    </source>
</evidence>
<dbReference type="InterPro" id="IPR001030">
    <property type="entry name" value="Acoase/IPM_deHydtase_lsu_aba"/>
</dbReference>
<dbReference type="AlphaFoldDB" id="A0A8S0XX40"/>
<feature type="region of interest" description="Disordered" evidence="7">
    <location>
        <begin position="701"/>
        <end position="750"/>
    </location>
</feature>
<dbReference type="SUPFAM" id="SSF52016">
    <property type="entry name" value="LeuD/IlvD-like"/>
    <property type="match status" value="2"/>
</dbReference>
<dbReference type="GO" id="GO:0051539">
    <property type="term" value="F:4 iron, 4 sulfur cluster binding"/>
    <property type="evidence" value="ECO:0007669"/>
    <property type="project" value="TreeGrafter"/>
</dbReference>
<dbReference type="InterPro" id="IPR015931">
    <property type="entry name" value="Acnase/IPM_dHydase_lsu_aba_1/3"/>
</dbReference>
<dbReference type="Pfam" id="PF00330">
    <property type="entry name" value="Aconitase"/>
    <property type="match status" value="1"/>
</dbReference>
<dbReference type="PRINTS" id="PR00415">
    <property type="entry name" value="ACONITASE"/>
</dbReference>
<evidence type="ECO:0000259" key="9">
    <source>
        <dbReference type="Pfam" id="PF00694"/>
    </source>
</evidence>
<keyword evidence="4" id="KW-0479">Metal-binding</keyword>
<comment type="similarity">
    <text evidence="2">Belongs to the aconitase/IPM isomerase family.</text>
</comment>
<evidence type="ECO:0000256" key="1">
    <source>
        <dbReference type="ARBA" id="ARBA00001966"/>
    </source>
</evidence>
<sequence>MPDMVRLLKNGVYLIQGTKVLPTVGAGVQLGAGIQDVLRGHQVEAEELGLNPASLDPSSARKSTISYRILSAHNAASDSPTDVPNERETLKIRFDALASHDITYVGIVQTARASGLKEFPLPYVLTNCHNSLCAVGGTINEDDHVFGLSAAQKYGGIYVPAHEAVIHQYMREMMARCGAMILGSDSHTRYGALGTMAIGEGGPELVKQLLEKTYDIPYPEIIAVYLTGQPRPGVGPQDVALALIAAVFKNGFVKNKILEFVGPGIANLSLDYRNGIDTMTTETTCLSSIWLTDEKVKEYFQVHGRPEGYARLGPGEIAYYDGMVLIDLAEVEPMIALPFHPSNAYPISELNRNAREILAAVEEEGLKQLDNPAIRFSLTDHLVGGRLRVDQAVVAGCAGGTFENLVQVADIVDRHSIGSTAFSFSVYPASQPVYLQLVENGAAAKMMRAGVTVKTAFCGPCFGAGDVPANGSLSVRHTTRNFPNREGSKPGEGQIASVALMDARSIAATAINGGRLTSAAELAWPASAEPEPYEFDREIYAHRVYQGFRSPQPEQALRLGPNIADWPRMSALPENLLLQVAAVLHDPVTTTDELIPSGETSSYRSNPLKLAEFTLSRKDPGYVERAKQIQALELERRQFIAKRVPSRLTPTEEVTGARTVKKIADEGSATGEIAMGPVREGLAGSVVTGKLAAKDVAAEKAAAGSGGGEKAAAGQVPTAAEEAETPSEAGISGETGISKEAEISGETGISREAGISESWREVCSKVLKNHPGSFADLTALLESTGIGTTIYAVKPGDGSAREQAASCQKVLGGWANIANEYATKRYRSNLINWGMLPFTVESIVGLSLKLADFIFIPDIRARVSRGEEVIPAELITPAGVKPIELWLKDLTNDERKIILAGCLINYYAGE</sequence>
<dbReference type="Proteomes" id="UP001071230">
    <property type="component" value="Unassembled WGS sequence"/>
</dbReference>
<dbReference type="Gene3D" id="3.30.499.10">
    <property type="entry name" value="Aconitase, domain 3"/>
    <property type="match status" value="2"/>
</dbReference>
<proteinExistence type="inferred from homology"/>
<feature type="domain" description="Aconitase/3-isopropylmalate dehydratase large subunit alpha/beta/alpha" evidence="8">
    <location>
        <begin position="86"/>
        <end position="507"/>
    </location>
</feature>
<feature type="domain" description="Aconitase A/isopropylmalate dehydratase small subunit swivel" evidence="9">
    <location>
        <begin position="780"/>
        <end position="840"/>
    </location>
</feature>
<keyword evidence="6" id="KW-0411">Iron-sulfur</keyword>
<dbReference type="SUPFAM" id="SSF53732">
    <property type="entry name" value="Aconitase iron-sulfur domain"/>
    <property type="match status" value="1"/>
</dbReference>
<name>A0A8S0XX40_9FIRM</name>
<dbReference type="Pfam" id="PF00694">
    <property type="entry name" value="Aconitase_C"/>
    <property type="match status" value="1"/>
</dbReference>
<dbReference type="Proteomes" id="UP000836597">
    <property type="component" value="Chromosome"/>
</dbReference>
<dbReference type="Gene3D" id="3.40.1060.10">
    <property type="entry name" value="Aconitase, Domain 2"/>
    <property type="match status" value="1"/>
</dbReference>
<dbReference type="NCBIfam" id="NF008503">
    <property type="entry name" value="PRK11413.1"/>
    <property type="match status" value="1"/>
</dbReference>
<reference evidence="11" key="1">
    <citation type="submission" date="2014-11" db="EMBL/GenBank/DDBJ databases">
        <authorList>
            <person name="Hornung B.V."/>
        </authorList>
    </citation>
    <scope>NUCLEOTIDE SEQUENCE</scope>
    <source>
        <strain evidence="11">INE</strain>
    </source>
</reference>
<evidence type="ECO:0000313" key="12">
    <source>
        <dbReference type="Proteomes" id="UP001071230"/>
    </source>
</evidence>
<dbReference type="PANTHER" id="PTHR43160">
    <property type="entry name" value="ACONITATE HYDRATASE B"/>
    <property type="match status" value="1"/>
</dbReference>
<keyword evidence="5" id="KW-0408">Iron</keyword>
<dbReference type="PANTHER" id="PTHR43160:SF3">
    <property type="entry name" value="ACONITATE HYDRATASE, MITOCHONDRIAL"/>
    <property type="match status" value="1"/>
</dbReference>
<evidence type="ECO:0000256" key="4">
    <source>
        <dbReference type="ARBA" id="ARBA00022723"/>
    </source>
</evidence>
<dbReference type="EMBL" id="CDGJ01000016">
    <property type="protein sequence ID" value="CEJ06112.1"/>
    <property type="molecule type" value="Genomic_DNA"/>
</dbReference>
<dbReference type="GO" id="GO:0046872">
    <property type="term" value="F:metal ion binding"/>
    <property type="evidence" value="ECO:0007669"/>
    <property type="project" value="UniProtKB-KW"/>
</dbReference>
<organism evidence="10">
    <name type="scientific">Acididesulfobacillus acetoxydans</name>
    <dbReference type="NCBI Taxonomy" id="1561005"/>
    <lineage>
        <taxon>Bacteria</taxon>
        <taxon>Bacillati</taxon>
        <taxon>Bacillota</taxon>
        <taxon>Clostridia</taxon>
        <taxon>Eubacteriales</taxon>
        <taxon>Peptococcaceae</taxon>
        <taxon>Acididesulfobacillus</taxon>
    </lineage>
</organism>
<evidence type="ECO:0000256" key="5">
    <source>
        <dbReference type="ARBA" id="ARBA00023004"/>
    </source>
</evidence>
<evidence type="ECO:0000313" key="11">
    <source>
        <dbReference type="EMBL" id="CEJ06112.1"/>
    </source>
</evidence>
<evidence type="ECO:0000259" key="8">
    <source>
        <dbReference type="Pfam" id="PF00330"/>
    </source>
</evidence>
<protein>
    <submittedName>
        <fullName evidence="10">3-isopropylmalate dehydratase</fullName>
    </submittedName>
    <submittedName>
        <fullName evidence="11">Aconitate hydratase, mitochondrial</fullName>
        <ecNumber evidence="10 11">4.2.1.33</ecNumber>
    </submittedName>
</protein>
<dbReference type="InterPro" id="IPR015932">
    <property type="entry name" value="Aconitase_dom2"/>
</dbReference>
<evidence type="ECO:0000256" key="3">
    <source>
        <dbReference type="ARBA" id="ARBA00011245"/>
    </source>
</evidence>
<dbReference type="GO" id="GO:0003861">
    <property type="term" value="F:3-isopropylmalate dehydratase activity"/>
    <property type="evidence" value="ECO:0007669"/>
    <property type="project" value="UniProtKB-EC"/>
</dbReference>
<dbReference type="InterPro" id="IPR015928">
    <property type="entry name" value="Aconitase/3IPM_dehydase_swvl"/>
</dbReference>
<dbReference type="EMBL" id="LR746496">
    <property type="protein sequence ID" value="CAA7601457.1"/>
    <property type="molecule type" value="Genomic_DNA"/>
</dbReference>
<dbReference type="Gene3D" id="3.20.19.10">
    <property type="entry name" value="Aconitase, domain 4"/>
    <property type="match status" value="1"/>
</dbReference>
<comment type="cofactor">
    <cofactor evidence="1">
        <name>[4Fe-4S] cluster</name>
        <dbReference type="ChEBI" id="CHEBI:49883"/>
    </cofactor>
</comment>